<dbReference type="InterPro" id="IPR041522">
    <property type="entry name" value="CdaR_GGDEF"/>
</dbReference>
<evidence type="ECO:0000259" key="3">
    <source>
        <dbReference type="Pfam" id="PF17853"/>
    </source>
</evidence>
<dbReference type="PANTHER" id="PTHR33744">
    <property type="entry name" value="CARBOHYDRATE DIACID REGULATOR"/>
    <property type="match status" value="1"/>
</dbReference>
<organism evidence="4 5">
    <name type="scientific">Brotonthovivens ammoniilytica</name>
    <dbReference type="NCBI Taxonomy" id="2981725"/>
    <lineage>
        <taxon>Bacteria</taxon>
        <taxon>Bacillati</taxon>
        <taxon>Bacillota</taxon>
        <taxon>Clostridia</taxon>
        <taxon>Lachnospirales</taxon>
        <taxon>Lachnospiraceae</taxon>
        <taxon>Brotonthovivens</taxon>
    </lineage>
</organism>
<proteinExistence type="inferred from homology"/>
<evidence type="ECO:0000259" key="2">
    <source>
        <dbReference type="Pfam" id="PF13556"/>
    </source>
</evidence>
<dbReference type="RefSeq" id="WP_158425823.1">
    <property type="nucleotide sequence ID" value="NZ_JAOQJQ010000005.1"/>
</dbReference>
<name>A0ABT2TND1_9FIRM</name>
<dbReference type="InterPro" id="IPR025736">
    <property type="entry name" value="PucR_C-HTH_dom"/>
</dbReference>
<feature type="domain" description="PucR C-terminal helix-turn-helix" evidence="2">
    <location>
        <begin position="451"/>
        <end position="497"/>
    </location>
</feature>
<reference evidence="4 5" key="1">
    <citation type="journal article" date="2021" name="ISME Commun">
        <title>Automated analysis of genomic sequences facilitates high-throughput and comprehensive description of bacteria.</title>
        <authorList>
            <person name="Hitch T.C.A."/>
        </authorList>
    </citation>
    <scope>NUCLEOTIDE SEQUENCE [LARGE SCALE GENOMIC DNA]</scope>
    <source>
        <strain evidence="4 5">Sanger_109</strain>
    </source>
</reference>
<gene>
    <name evidence="4" type="ORF">OCV88_12765</name>
</gene>
<comment type="caution">
    <text evidence="4">The sequence shown here is derived from an EMBL/GenBank/DDBJ whole genome shotgun (WGS) entry which is preliminary data.</text>
</comment>
<feature type="domain" description="CdaR GGDEF-like" evidence="3">
    <location>
        <begin position="283"/>
        <end position="397"/>
    </location>
</feature>
<dbReference type="Gene3D" id="1.10.10.2840">
    <property type="entry name" value="PucR C-terminal helix-turn-helix domain"/>
    <property type="match status" value="1"/>
</dbReference>
<dbReference type="EMBL" id="JAOQJQ010000005">
    <property type="protein sequence ID" value="MCU6763186.1"/>
    <property type="molecule type" value="Genomic_DNA"/>
</dbReference>
<protein>
    <submittedName>
        <fullName evidence="4">Helix-turn-helix domain-containing protein</fullName>
    </submittedName>
</protein>
<sequence length="518" mass="60004">MKLTLEMLLYFTSDIESVILKTSKFSDGFTNAKLLSVNQPIREEYLYIGYLSDILNKKTLLHNRITVFAVNDTPEDCQEPDFSSLDCGLILAKNTTDIFYIMNRMVESFSFAAGWDKDMHIAALEGRPLQNLIDISEDILKNPLIIFDPSFTVIAHTKHIPCEYEGFKRTLEKGYTDAETMDHVRHRNIFKKLKKNRPLIAPSASSDELVNIYYAFYSGKTLLGYACLFFNKLQPPRGYLDLLGLFNENINLCMKRDFANQRYGRMMYETFLVNLLDARGLSREQLAEQSKNIDCLPVNTRYVLGVIQFERSQKPPLTYLARILGAEMWDGRPFIYHQSICIVKSLEKSHSKDILSMLQFQRIEKLIGNFSFHMGISNVFDDLMDLKYAYRQASSAIVYGKRSGKICSLFKDHSYEYLLANAEDQMPLTFLQPDFYKDLKIYDQKNGSRCLQTILTYYECSCNATHAGQKLFVHRNTVRNIVQFVSEKWELDLENTEIKKLFLLSGLIDQYNKSSEKK</sequence>
<accession>A0ABT2TND1</accession>
<evidence type="ECO:0000256" key="1">
    <source>
        <dbReference type="ARBA" id="ARBA00006754"/>
    </source>
</evidence>
<evidence type="ECO:0000313" key="4">
    <source>
        <dbReference type="EMBL" id="MCU6763186.1"/>
    </source>
</evidence>
<dbReference type="InterPro" id="IPR051448">
    <property type="entry name" value="CdaR-like_regulators"/>
</dbReference>
<dbReference type="InterPro" id="IPR042070">
    <property type="entry name" value="PucR_C-HTH_sf"/>
</dbReference>
<comment type="similarity">
    <text evidence="1">Belongs to the CdaR family.</text>
</comment>
<dbReference type="Proteomes" id="UP001652442">
    <property type="component" value="Unassembled WGS sequence"/>
</dbReference>
<keyword evidence="5" id="KW-1185">Reference proteome</keyword>
<dbReference type="Pfam" id="PF13556">
    <property type="entry name" value="HTH_30"/>
    <property type="match status" value="1"/>
</dbReference>
<dbReference type="Pfam" id="PF17853">
    <property type="entry name" value="GGDEF_2"/>
    <property type="match status" value="1"/>
</dbReference>
<evidence type="ECO:0000313" key="5">
    <source>
        <dbReference type="Proteomes" id="UP001652442"/>
    </source>
</evidence>